<sequence length="315" mass="32649">MKMKTEKLTVFAPATIANLSCGFDVLGLALDGIGDILHLELTPEPGVSITRVTGADIPLETDRNVAGIAGMAFLEAATGYSGGVRIEIEKRIAPGSGIGSSAASSAGTVWGLNQLLGEPFGLPDLVGFAMKGEALASGAAHADNVAPALYGGITLVRSSHPLDIARVHCPEALHACILHPQIELKTSDARKVLRTSIPLSKGIRQWGNVGGLVTGLFTEDFGLISRSLEDCIIEPVRSLLIPGFDTLREAALAAGALGFGISGSGPSVYALTHGADTAEAVSRALGKAYDAIDIPYTLHHGPVNRRGIYSINPNT</sequence>
<dbReference type="HAMAP" id="MF_00384">
    <property type="entry name" value="Homoser_kinase"/>
    <property type="match status" value="1"/>
</dbReference>
<dbReference type="Proteomes" id="UP000009049">
    <property type="component" value="Chromosome"/>
</dbReference>
<dbReference type="SUPFAM" id="SSF55060">
    <property type="entry name" value="GHMP Kinase, C-terminal domain"/>
    <property type="match status" value="1"/>
</dbReference>
<dbReference type="InterPro" id="IPR000870">
    <property type="entry name" value="Homoserine_kinase"/>
</dbReference>
<gene>
    <name evidence="7" type="primary">thrB</name>
    <name evidence="11" type="ordered locus">RB2501_12944</name>
</gene>
<comment type="caution">
    <text evidence="7">Lacks conserved residue(s) required for the propagation of feature annotation.</text>
</comment>
<dbReference type="NCBIfam" id="TIGR00191">
    <property type="entry name" value="thrB"/>
    <property type="match status" value="1"/>
</dbReference>
<dbReference type="PIRSF" id="PIRSF000676">
    <property type="entry name" value="Homoser_kin"/>
    <property type="match status" value="1"/>
</dbReference>
<organism evidence="11 12">
    <name type="scientific">Robiginitalea biformata (strain ATCC BAA-864 / DSM 15991 / KCTC 12146 / HTCC2501)</name>
    <dbReference type="NCBI Taxonomy" id="313596"/>
    <lineage>
        <taxon>Bacteria</taxon>
        <taxon>Pseudomonadati</taxon>
        <taxon>Bacteroidota</taxon>
        <taxon>Flavobacteriia</taxon>
        <taxon>Flavobacteriales</taxon>
        <taxon>Flavobacteriaceae</taxon>
        <taxon>Robiginitalea</taxon>
    </lineage>
</organism>
<feature type="domain" description="GHMP kinase C-terminal" evidence="10">
    <location>
        <begin position="216"/>
        <end position="290"/>
    </location>
</feature>
<protein>
    <recommendedName>
        <fullName evidence="7 8">Homoserine kinase</fullName>
        <shortName evidence="7">HK</shortName>
        <shortName evidence="7">HSK</shortName>
        <ecNumber evidence="7 8">2.7.1.39</ecNumber>
    </recommendedName>
</protein>
<keyword evidence="4 7" id="KW-0547">Nucleotide-binding</keyword>
<comment type="subcellular location">
    <subcellularLocation>
        <location evidence="7">Cytoplasm</location>
    </subcellularLocation>
</comment>
<feature type="domain" description="GHMP kinase N-terminal" evidence="9">
    <location>
        <begin position="73"/>
        <end position="152"/>
    </location>
</feature>
<dbReference type="Pfam" id="PF08544">
    <property type="entry name" value="GHMP_kinases_C"/>
    <property type="match status" value="1"/>
</dbReference>
<evidence type="ECO:0000256" key="3">
    <source>
        <dbReference type="ARBA" id="ARBA00022697"/>
    </source>
</evidence>
<dbReference type="KEGG" id="rbi:RB2501_12944"/>
<dbReference type="EC" id="2.7.1.39" evidence="7 8"/>
<reference evidence="11 12" key="1">
    <citation type="journal article" date="2009" name="J. Bacteriol.">
        <title>Complete genome sequence of Robiginitalea biformata HTCC2501.</title>
        <authorList>
            <person name="Oh H.M."/>
            <person name="Giovannoni S.J."/>
            <person name="Lee K."/>
            <person name="Ferriera S."/>
            <person name="Johnson J."/>
            <person name="Cho J.C."/>
        </authorList>
    </citation>
    <scope>NUCLEOTIDE SEQUENCE [LARGE SCALE GENOMIC DNA]</scope>
    <source>
        <strain evidence="12">ATCC BAA-864 / HTCC2501 / KCTC 12146</strain>
    </source>
</reference>
<evidence type="ECO:0000256" key="4">
    <source>
        <dbReference type="ARBA" id="ARBA00022741"/>
    </source>
</evidence>
<comment type="similarity">
    <text evidence="7">Belongs to the GHMP kinase family. Homoserine kinase subfamily.</text>
</comment>
<dbReference type="PANTHER" id="PTHR20861">
    <property type="entry name" value="HOMOSERINE/4-DIPHOSPHOCYTIDYL-2-C-METHYL-D-ERYTHRITOL KINASE"/>
    <property type="match status" value="1"/>
</dbReference>
<comment type="function">
    <text evidence="7">Catalyzes the ATP-dependent phosphorylation of L-homoserine to L-homoserine phosphate.</text>
</comment>
<dbReference type="AlphaFoldDB" id="A4CK36"/>
<evidence type="ECO:0000256" key="2">
    <source>
        <dbReference type="ARBA" id="ARBA00022679"/>
    </source>
</evidence>
<dbReference type="eggNOG" id="COG0083">
    <property type="taxonomic scope" value="Bacteria"/>
</dbReference>
<dbReference type="RefSeq" id="WP_015754554.1">
    <property type="nucleotide sequence ID" value="NC_013222.1"/>
</dbReference>
<dbReference type="GO" id="GO:0005737">
    <property type="term" value="C:cytoplasm"/>
    <property type="evidence" value="ECO:0007669"/>
    <property type="project" value="UniProtKB-SubCell"/>
</dbReference>
<dbReference type="Gene3D" id="3.30.230.10">
    <property type="match status" value="1"/>
</dbReference>
<dbReference type="GO" id="GO:0009088">
    <property type="term" value="P:threonine biosynthetic process"/>
    <property type="evidence" value="ECO:0007669"/>
    <property type="project" value="UniProtKB-UniRule"/>
</dbReference>
<evidence type="ECO:0000256" key="5">
    <source>
        <dbReference type="ARBA" id="ARBA00022777"/>
    </source>
</evidence>
<evidence type="ECO:0000313" key="12">
    <source>
        <dbReference type="Proteomes" id="UP000009049"/>
    </source>
</evidence>
<evidence type="ECO:0000256" key="7">
    <source>
        <dbReference type="HAMAP-Rule" id="MF_00384"/>
    </source>
</evidence>
<keyword evidence="5 7" id="KW-0418">Kinase</keyword>
<comment type="catalytic activity">
    <reaction evidence="7">
        <text>L-homoserine + ATP = O-phospho-L-homoserine + ADP + H(+)</text>
        <dbReference type="Rhea" id="RHEA:13985"/>
        <dbReference type="ChEBI" id="CHEBI:15378"/>
        <dbReference type="ChEBI" id="CHEBI:30616"/>
        <dbReference type="ChEBI" id="CHEBI:57476"/>
        <dbReference type="ChEBI" id="CHEBI:57590"/>
        <dbReference type="ChEBI" id="CHEBI:456216"/>
        <dbReference type="EC" id="2.7.1.39"/>
    </reaction>
</comment>
<dbReference type="InterPro" id="IPR020568">
    <property type="entry name" value="Ribosomal_Su5_D2-typ_SF"/>
</dbReference>
<evidence type="ECO:0000313" key="11">
    <source>
        <dbReference type="EMBL" id="EAR15235.1"/>
    </source>
</evidence>
<evidence type="ECO:0000259" key="10">
    <source>
        <dbReference type="Pfam" id="PF08544"/>
    </source>
</evidence>
<keyword evidence="7" id="KW-0963">Cytoplasm</keyword>
<accession>A4CK36</accession>
<evidence type="ECO:0000259" key="9">
    <source>
        <dbReference type="Pfam" id="PF00288"/>
    </source>
</evidence>
<dbReference type="PANTHER" id="PTHR20861:SF1">
    <property type="entry name" value="HOMOSERINE KINASE"/>
    <property type="match status" value="1"/>
</dbReference>
<dbReference type="SUPFAM" id="SSF54211">
    <property type="entry name" value="Ribosomal protein S5 domain 2-like"/>
    <property type="match status" value="1"/>
</dbReference>
<comment type="pathway">
    <text evidence="7">Amino-acid biosynthesis; L-threonine biosynthesis; L-threonine from L-aspartate: step 4/5.</text>
</comment>
<keyword evidence="1 7" id="KW-0028">Amino-acid biosynthesis</keyword>
<keyword evidence="12" id="KW-1185">Reference proteome</keyword>
<keyword evidence="6 7" id="KW-0067">ATP-binding</keyword>
<proteinExistence type="inferred from homology"/>
<dbReference type="HOGENOM" id="CLU_041243_1_1_10"/>
<dbReference type="UniPathway" id="UPA00050">
    <property type="reaction ID" value="UER00064"/>
</dbReference>
<keyword evidence="3 7" id="KW-0791">Threonine biosynthesis</keyword>
<dbReference type="Pfam" id="PF00288">
    <property type="entry name" value="GHMP_kinases_N"/>
    <property type="match status" value="1"/>
</dbReference>
<dbReference type="GO" id="GO:0005524">
    <property type="term" value="F:ATP binding"/>
    <property type="evidence" value="ECO:0007669"/>
    <property type="project" value="UniProtKB-UniRule"/>
</dbReference>
<dbReference type="EMBL" id="CP001712">
    <property type="protein sequence ID" value="EAR15235.1"/>
    <property type="molecule type" value="Genomic_DNA"/>
</dbReference>
<dbReference type="PRINTS" id="PR00958">
    <property type="entry name" value="HOMSERKINASE"/>
</dbReference>
<evidence type="ECO:0000256" key="6">
    <source>
        <dbReference type="ARBA" id="ARBA00022840"/>
    </source>
</evidence>
<dbReference type="InterPro" id="IPR006204">
    <property type="entry name" value="GHMP_kinase_N_dom"/>
</dbReference>
<dbReference type="GO" id="GO:0004413">
    <property type="term" value="F:homoserine kinase activity"/>
    <property type="evidence" value="ECO:0007669"/>
    <property type="project" value="UniProtKB-UniRule"/>
</dbReference>
<dbReference type="InterPro" id="IPR036554">
    <property type="entry name" value="GHMP_kinase_C_sf"/>
</dbReference>
<dbReference type="InterPro" id="IPR013750">
    <property type="entry name" value="GHMP_kinase_C_dom"/>
</dbReference>
<keyword evidence="2 7" id="KW-0808">Transferase</keyword>
<dbReference type="InterPro" id="IPR014721">
    <property type="entry name" value="Ribsml_uS5_D2-typ_fold_subgr"/>
</dbReference>
<evidence type="ECO:0000256" key="1">
    <source>
        <dbReference type="ARBA" id="ARBA00022605"/>
    </source>
</evidence>
<dbReference type="Gene3D" id="3.30.70.890">
    <property type="entry name" value="GHMP kinase, C-terminal domain"/>
    <property type="match status" value="1"/>
</dbReference>
<evidence type="ECO:0000256" key="8">
    <source>
        <dbReference type="NCBIfam" id="TIGR00191"/>
    </source>
</evidence>
<name>A4CK36_ROBBH</name>
<dbReference type="NCBIfam" id="NF002288">
    <property type="entry name" value="PRK01212.1-4"/>
    <property type="match status" value="1"/>
</dbReference>
<dbReference type="STRING" id="313596.RB2501_12944"/>